<keyword evidence="2" id="KW-1185">Reference proteome</keyword>
<dbReference type="SUPFAM" id="SSF56784">
    <property type="entry name" value="HAD-like"/>
    <property type="match status" value="1"/>
</dbReference>
<proteinExistence type="predicted"/>
<dbReference type="Gene3D" id="3.40.50.1000">
    <property type="entry name" value="HAD superfamily/HAD-like"/>
    <property type="match status" value="1"/>
</dbReference>
<accession>A0ABY7WZT0</accession>
<dbReference type="PANTHER" id="PTHR43434:SF20">
    <property type="entry name" value="5'-NUCLEOTIDASE"/>
    <property type="match status" value="1"/>
</dbReference>
<dbReference type="Pfam" id="PF13419">
    <property type="entry name" value="HAD_2"/>
    <property type="match status" value="1"/>
</dbReference>
<dbReference type="InterPro" id="IPR023198">
    <property type="entry name" value="PGP-like_dom2"/>
</dbReference>
<dbReference type="SFLD" id="SFLDS00003">
    <property type="entry name" value="Haloacid_Dehalogenase"/>
    <property type="match status" value="1"/>
</dbReference>
<dbReference type="InterPro" id="IPR050155">
    <property type="entry name" value="HAD-like_hydrolase_sf"/>
</dbReference>
<dbReference type="PANTHER" id="PTHR43434">
    <property type="entry name" value="PHOSPHOGLYCOLATE PHOSPHATASE"/>
    <property type="match status" value="1"/>
</dbReference>
<dbReference type="InterPro" id="IPR036412">
    <property type="entry name" value="HAD-like_sf"/>
</dbReference>
<dbReference type="SFLD" id="SFLDG01129">
    <property type="entry name" value="C1.5:_HAD__Beta-PGM__Phosphata"/>
    <property type="match status" value="1"/>
</dbReference>
<dbReference type="InterPro" id="IPR023214">
    <property type="entry name" value="HAD_sf"/>
</dbReference>
<dbReference type="EMBL" id="CP117884">
    <property type="protein sequence ID" value="WDF83410.1"/>
    <property type="molecule type" value="Genomic_DNA"/>
</dbReference>
<name>A0ABY7WZT0_9LACO</name>
<evidence type="ECO:0000313" key="1">
    <source>
        <dbReference type="EMBL" id="WDF83410.1"/>
    </source>
</evidence>
<reference evidence="1 2" key="1">
    <citation type="submission" date="2023-02" db="EMBL/GenBank/DDBJ databases">
        <title>Genome sequence of Lacticaseibacillus sp. KACC 23028.</title>
        <authorList>
            <person name="Kim S."/>
            <person name="Heo J."/>
            <person name="Kwon S.-W."/>
        </authorList>
    </citation>
    <scope>NUCLEOTIDE SEQUENCE [LARGE SCALE GENOMIC DNA]</scope>
    <source>
        <strain evidence="1 2">KACC 23028</strain>
    </source>
</reference>
<dbReference type="Proteomes" id="UP001220377">
    <property type="component" value="Chromosome"/>
</dbReference>
<organism evidence="1 2">
    <name type="scientific">Lacticaseibacillus pabuli</name>
    <dbReference type="NCBI Taxonomy" id="3025672"/>
    <lineage>
        <taxon>Bacteria</taxon>
        <taxon>Bacillati</taxon>
        <taxon>Bacillota</taxon>
        <taxon>Bacilli</taxon>
        <taxon>Lactobacillales</taxon>
        <taxon>Lactobacillaceae</taxon>
        <taxon>Lacticaseibacillus</taxon>
    </lineage>
</organism>
<dbReference type="RefSeq" id="WP_274261561.1">
    <property type="nucleotide sequence ID" value="NZ_CP117884.1"/>
</dbReference>
<dbReference type="Gene3D" id="1.10.150.240">
    <property type="entry name" value="Putative phosphatase, domain 2"/>
    <property type="match status" value="1"/>
</dbReference>
<evidence type="ECO:0000313" key="2">
    <source>
        <dbReference type="Proteomes" id="UP001220377"/>
    </source>
</evidence>
<sequence>MNKTLFFDFDGTIADSEKGIVNGIKYMIDDMHLAPLAPSAYRDWIGPSLTFSMQKYYPGMDYQRGIESYREYYLTKGMYELQVYDGVTDMLQQLKDDGYQLALASAKPEKQLLRIVDKQHLRSLFNGAYGASNDEKTRISKTDILAYAIASMNAHEDSSVMIGDRFTDMEGGRNNQVHTLGVTYGFGDAAELEKAGADMVVNAPAEIVTASHQLL</sequence>
<protein>
    <submittedName>
        <fullName evidence="1">HAD hydrolase-like protein</fullName>
    </submittedName>
</protein>
<dbReference type="InterPro" id="IPR041492">
    <property type="entry name" value="HAD_2"/>
</dbReference>
<gene>
    <name evidence="1" type="ORF">PQ472_03985</name>
</gene>